<accession>A0ABU6YZC2</accession>
<feature type="region of interest" description="Disordered" evidence="1">
    <location>
        <begin position="161"/>
        <end position="193"/>
    </location>
</feature>
<evidence type="ECO:0000313" key="2">
    <source>
        <dbReference type="EMBL" id="MED6215717.1"/>
    </source>
</evidence>
<organism evidence="2 3">
    <name type="scientific">Stylosanthes scabra</name>
    <dbReference type="NCBI Taxonomy" id="79078"/>
    <lineage>
        <taxon>Eukaryota</taxon>
        <taxon>Viridiplantae</taxon>
        <taxon>Streptophyta</taxon>
        <taxon>Embryophyta</taxon>
        <taxon>Tracheophyta</taxon>
        <taxon>Spermatophyta</taxon>
        <taxon>Magnoliopsida</taxon>
        <taxon>eudicotyledons</taxon>
        <taxon>Gunneridae</taxon>
        <taxon>Pentapetalae</taxon>
        <taxon>rosids</taxon>
        <taxon>fabids</taxon>
        <taxon>Fabales</taxon>
        <taxon>Fabaceae</taxon>
        <taxon>Papilionoideae</taxon>
        <taxon>50 kb inversion clade</taxon>
        <taxon>dalbergioids sensu lato</taxon>
        <taxon>Dalbergieae</taxon>
        <taxon>Pterocarpus clade</taxon>
        <taxon>Stylosanthes</taxon>
    </lineage>
</organism>
<proteinExistence type="predicted"/>
<dbReference type="EMBL" id="JASCZI010271862">
    <property type="protein sequence ID" value="MED6215717.1"/>
    <property type="molecule type" value="Genomic_DNA"/>
</dbReference>
<comment type="caution">
    <text evidence="2">The sequence shown here is derived from an EMBL/GenBank/DDBJ whole genome shotgun (WGS) entry which is preliminary data.</text>
</comment>
<gene>
    <name evidence="2" type="ORF">PIB30_000723</name>
</gene>
<evidence type="ECO:0000313" key="3">
    <source>
        <dbReference type="Proteomes" id="UP001341840"/>
    </source>
</evidence>
<reference evidence="2 3" key="1">
    <citation type="journal article" date="2023" name="Plants (Basel)">
        <title>Bridging the Gap: Combining Genomics and Transcriptomics Approaches to Understand Stylosanthes scabra, an Orphan Legume from the Brazilian Caatinga.</title>
        <authorList>
            <person name="Ferreira-Neto J.R.C."/>
            <person name="da Silva M.D."/>
            <person name="Binneck E."/>
            <person name="de Melo N.F."/>
            <person name="da Silva R.H."/>
            <person name="de Melo A.L.T.M."/>
            <person name="Pandolfi V."/>
            <person name="Bustamante F.O."/>
            <person name="Brasileiro-Vidal A.C."/>
            <person name="Benko-Iseppon A.M."/>
        </authorList>
    </citation>
    <scope>NUCLEOTIDE SEQUENCE [LARGE SCALE GENOMIC DNA]</scope>
    <source>
        <tissue evidence="2">Leaves</tissue>
    </source>
</reference>
<dbReference type="Proteomes" id="UP001341840">
    <property type="component" value="Unassembled WGS sequence"/>
</dbReference>
<name>A0ABU6YZC2_9FABA</name>
<sequence length="209" mass="22676">MYPRPSTNTKASLTILKTGRACPPCLCELPDGNGNGICGKTGSVSSKTERRNKDGGVRTISAWDSGRLVSFSGVFSVHGGRHFWQNGTRSATYAIWQLTQTGGHARPVFKMRADTPHLPFAKSLCCPSLNDTKTHAMDGRRHHQAITGCQLRTKQGCAEASAQTASTNPRRRPSITKLADLSPSRPSSKSFFLDLGHNSTTRVKNDAHL</sequence>
<keyword evidence="3" id="KW-1185">Reference proteome</keyword>
<protein>
    <submittedName>
        <fullName evidence="2">Uncharacterized protein</fullName>
    </submittedName>
</protein>
<evidence type="ECO:0000256" key="1">
    <source>
        <dbReference type="SAM" id="MobiDB-lite"/>
    </source>
</evidence>